<keyword evidence="2" id="KW-1185">Reference proteome</keyword>
<evidence type="ECO:0000313" key="1">
    <source>
        <dbReference type="EMBL" id="KAJ9574754.1"/>
    </source>
</evidence>
<reference evidence="1" key="1">
    <citation type="journal article" date="2023" name="IScience">
        <title>Live-bearing cockroach genome reveals convergent evolutionary mechanisms linked to viviparity in insects and beyond.</title>
        <authorList>
            <person name="Fouks B."/>
            <person name="Harrison M.C."/>
            <person name="Mikhailova A.A."/>
            <person name="Marchal E."/>
            <person name="English S."/>
            <person name="Carruthers M."/>
            <person name="Jennings E.C."/>
            <person name="Chiamaka E.L."/>
            <person name="Frigard R.A."/>
            <person name="Pippel M."/>
            <person name="Attardo G.M."/>
            <person name="Benoit J.B."/>
            <person name="Bornberg-Bauer E."/>
            <person name="Tobe S.S."/>
        </authorList>
    </citation>
    <scope>NUCLEOTIDE SEQUENCE</scope>
    <source>
        <strain evidence="1">Stay&amp;Tobe</strain>
    </source>
</reference>
<sequence length="55" mass="6213">GTIPGHGTWHPQPSWQKGNSAVKSLQNLVRVLMTGKCEQFISKEAYRVVKYIVDE</sequence>
<protein>
    <submittedName>
        <fullName evidence="1">Uncharacterized protein</fullName>
    </submittedName>
</protein>
<organism evidence="1 2">
    <name type="scientific">Diploptera punctata</name>
    <name type="common">Pacific beetle cockroach</name>
    <dbReference type="NCBI Taxonomy" id="6984"/>
    <lineage>
        <taxon>Eukaryota</taxon>
        <taxon>Metazoa</taxon>
        <taxon>Ecdysozoa</taxon>
        <taxon>Arthropoda</taxon>
        <taxon>Hexapoda</taxon>
        <taxon>Insecta</taxon>
        <taxon>Pterygota</taxon>
        <taxon>Neoptera</taxon>
        <taxon>Polyneoptera</taxon>
        <taxon>Dictyoptera</taxon>
        <taxon>Blattodea</taxon>
        <taxon>Blaberoidea</taxon>
        <taxon>Blaberidae</taxon>
        <taxon>Diplopterinae</taxon>
        <taxon>Diploptera</taxon>
    </lineage>
</organism>
<proteinExistence type="predicted"/>
<dbReference type="EMBL" id="JASPKZ010010264">
    <property type="protein sequence ID" value="KAJ9574754.1"/>
    <property type="molecule type" value="Genomic_DNA"/>
</dbReference>
<evidence type="ECO:0000313" key="2">
    <source>
        <dbReference type="Proteomes" id="UP001233999"/>
    </source>
</evidence>
<name>A0AAD8E2X0_DIPPU</name>
<dbReference type="AlphaFoldDB" id="A0AAD8E2X0"/>
<comment type="caution">
    <text evidence="1">The sequence shown here is derived from an EMBL/GenBank/DDBJ whole genome shotgun (WGS) entry which is preliminary data.</text>
</comment>
<feature type="non-terminal residue" evidence="1">
    <location>
        <position position="1"/>
    </location>
</feature>
<dbReference type="Proteomes" id="UP001233999">
    <property type="component" value="Unassembled WGS sequence"/>
</dbReference>
<gene>
    <name evidence="1" type="ORF">L9F63_008068</name>
</gene>
<reference evidence="1" key="2">
    <citation type="submission" date="2023-05" db="EMBL/GenBank/DDBJ databases">
        <authorList>
            <person name="Fouks B."/>
        </authorList>
    </citation>
    <scope>NUCLEOTIDE SEQUENCE</scope>
    <source>
        <strain evidence="1">Stay&amp;Tobe</strain>
        <tissue evidence="1">Testes</tissue>
    </source>
</reference>
<feature type="non-terminal residue" evidence="1">
    <location>
        <position position="55"/>
    </location>
</feature>
<accession>A0AAD8E2X0</accession>